<evidence type="ECO:0000256" key="3">
    <source>
        <dbReference type="RuleBase" id="RU000363"/>
    </source>
</evidence>
<dbReference type="InterPro" id="IPR002347">
    <property type="entry name" value="SDR_fam"/>
</dbReference>
<comment type="caution">
    <text evidence="4">The sequence shown here is derived from an EMBL/GenBank/DDBJ whole genome shotgun (WGS) entry which is preliminary data.</text>
</comment>
<protein>
    <submittedName>
        <fullName evidence="4">3-oxoacyl-ACP reductase</fullName>
    </submittedName>
</protein>
<dbReference type="Gene3D" id="3.40.50.720">
    <property type="entry name" value="NAD(P)-binding Rossmann-like Domain"/>
    <property type="match status" value="1"/>
</dbReference>
<dbReference type="PANTHER" id="PTHR42879">
    <property type="entry name" value="3-OXOACYL-(ACYL-CARRIER-PROTEIN) REDUCTASE"/>
    <property type="match status" value="1"/>
</dbReference>
<name>A0A017RY57_9CLOT</name>
<evidence type="ECO:0000313" key="4">
    <source>
        <dbReference type="EMBL" id="EYE89349.1"/>
    </source>
</evidence>
<dbReference type="GO" id="GO:0008202">
    <property type="term" value="P:steroid metabolic process"/>
    <property type="evidence" value="ECO:0007669"/>
    <property type="project" value="UniProtKB-KW"/>
</dbReference>
<comment type="similarity">
    <text evidence="1 3">Belongs to the short-chain dehydrogenases/reductases (SDR) family.</text>
</comment>
<dbReference type="SUPFAM" id="SSF51735">
    <property type="entry name" value="NAD(P)-binding Rossmann-fold domains"/>
    <property type="match status" value="1"/>
</dbReference>
<dbReference type="AlphaFoldDB" id="A0A017RY57"/>
<dbReference type="STRING" id="1403537.Q428_02610"/>
<dbReference type="PANTHER" id="PTHR42879:SF2">
    <property type="entry name" value="3-OXOACYL-[ACYL-CARRIER-PROTEIN] REDUCTASE FABG"/>
    <property type="match status" value="1"/>
</dbReference>
<dbReference type="InterPro" id="IPR050259">
    <property type="entry name" value="SDR"/>
</dbReference>
<organism evidence="4 5">
    <name type="scientific">Fervidicella metallireducens AeB</name>
    <dbReference type="NCBI Taxonomy" id="1403537"/>
    <lineage>
        <taxon>Bacteria</taxon>
        <taxon>Bacillati</taxon>
        <taxon>Bacillota</taxon>
        <taxon>Clostridia</taxon>
        <taxon>Eubacteriales</taxon>
        <taxon>Clostridiaceae</taxon>
        <taxon>Fervidicella</taxon>
    </lineage>
</organism>
<reference evidence="4 5" key="1">
    <citation type="journal article" date="2014" name="Genome Announc.">
        <title>Draft Genome Sequence of Fervidicella metallireducens Strain AeBT, an Iron-Reducing Thermoanaerobe from the Great Artesian Basin.</title>
        <authorList>
            <person name="Patel B.K."/>
        </authorList>
    </citation>
    <scope>NUCLEOTIDE SEQUENCE [LARGE SCALE GENOMIC DNA]</scope>
    <source>
        <strain evidence="4 5">AeB</strain>
    </source>
</reference>
<dbReference type="Pfam" id="PF00106">
    <property type="entry name" value="adh_short"/>
    <property type="match status" value="1"/>
</dbReference>
<keyword evidence="2" id="KW-0753">Steroid metabolism</keyword>
<sequence>MKSAIITGASSGIGLELSRLLINSGYRVFGFGRDFKNDIITSENFTPIICDLTDINKLCNQIKEIKKQNEIHLLINNAGVGFFGPHEELNPKKIHEMVAVNLEVPLVLTQQLLRDLKKNKGFIINISSVTAKKSSVFGCAYAATKSGLTHFGESLFDEVRKYGVKVVTIHPDITKTNFYRNANFKEGEGEDTYLNPDEIGKTVEMILNQRDGIVFTDITIKPQKHMISKKQLL</sequence>
<accession>A0A017RY57</accession>
<dbReference type="PRINTS" id="PR00081">
    <property type="entry name" value="GDHRDH"/>
</dbReference>
<dbReference type="PRINTS" id="PR00080">
    <property type="entry name" value="SDRFAMILY"/>
</dbReference>
<evidence type="ECO:0000256" key="1">
    <source>
        <dbReference type="ARBA" id="ARBA00006484"/>
    </source>
</evidence>
<proteinExistence type="inferred from homology"/>
<dbReference type="Proteomes" id="UP000019681">
    <property type="component" value="Unassembled WGS sequence"/>
</dbReference>
<dbReference type="OrthoDB" id="9808814at2"/>
<evidence type="ECO:0000256" key="2">
    <source>
        <dbReference type="ARBA" id="ARBA00023221"/>
    </source>
</evidence>
<dbReference type="RefSeq" id="WP_035377886.1">
    <property type="nucleotide sequence ID" value="NZ_AZQP01000005.1"/>
</dbReference>
<keyword evidence="2" id="KW-0443">Lipid metabolism</keyword>
<gene>
    <name evidence="4" type="ORF">Q428_02610</name>
</gene>
<dbReference type="InterPro" id="IPR036291">
    <property type="entry name" value="NAD(P)-bd_dom_sf"/>
</dbReference>
<keyword evidence="5" id="KW-1185">Reference proteome</keyword>
<dbReference type="EMBL" id="AZQP01000005">
    <property type="protein sequence ID" value="EYE89349.1"/>
    <property type="molecule type" value="Genomic_DNA"/>
</dbReference>
<evidence type="ECO:0000313" key="5">
    <source>
        <dbReference type="Proteomes" id="UP000019681"/>
    </source>
</evidence>